<protein>
    <submittedName>
        <fullName evidence="1">Uncharacterized protein</fullName>
    </submittedName>
</protein>
<accession>A0AAV3UB74</accession>
<dbReference type="AlphaFoldDB" id="A0AAV3UB74"/>
<reference evidence="1 2" key="1">
    <citation type="journal article" date="2019" name="Int. J. Syst. Evol. Microbiol.">
        <title>The Global Catalogue of Microorganisms (GCM) 10K type strain sequencing project: providing services to taxonomists for standard genome sequencing and annotation.</title>
        <authorList>
            <consortium name="The Broad Institute Genomics Platform"/>
            <consortium name="The Broad Institute Genome Sequencing Center for Infectious Disease"/>
            <person name="Wu L."/>
            <person name="Ma J."/>
        </authorList>
    </citation>
    <scope>NUCLEOTIDE SEQUENCE [LARGE SCALE GENOMIC DNA]</scope>
    <source>
        <strain evidence="1 2">JCM 17504</strain>
    </source>
</reference>
<evidence type="ECO:0000313" key="1">
    <source>
        <dbReference type="EMBL" id="GAA5040445.1"/>
    </source>
</evidence>
<name>A0AAV3UB74_9EURY</name>
<organism evidence="1 2">
    <name type="scientific">Haladaptatus pallidirubidus</name>
    <dbReference type="NCBI Taxonomy" id="1008152"/>
    <lineage>
        <taxon>Archaea</taxon>
        <taxon>Methanobacteriati</taxon>
        <taxon>Methanobacteriota</taxon>
        <taxon>Stenosarchaea group</taxon>
        <taxon>Halobacteria</taxon>
        <taxon>Halobacteriales</taxon>
        <taxon>Haladaptataceae</taxon>
        <taxon>Haladaptatus</taxon>
    </lineage>
</organism>
<dbReference type="EMBL" id="BAABKX010000001">
    <property type="protein sequence ID" value="GAA5040445.1"/>
    <property type="molecule type" value="Genomic_DNA"/>
</dbReference>
<comment type="caution">
    <text evidence="1">The sequence shown here is derived from an EMBL/GenBank/DDBJ whole genome shotgun (WGS) entry which is preliminary data.</text>
</comment>
<sequence length="100" mass="11425">MCDELSPNEVVEGMTVELEWSPKRAGSGDTVEGEVTRVWRPEDDVREFTVREAEETDWNVYTEYRNPPVERVDVGEGDSGDEIPEAQTVGRLERVVLRSR</sequence>
<gene>
    <name evidence="1" type="ORF">GCM10025751_01060</name>
</gene>
<evidence type="ECO:0000313" key="2">
    <source>
        <dbReference type="Proteomes" id="UP001501729"/>
    </source>
</evidence>
<dbReference type="Proteomes" id="UP001501729">
    <property type="component" value="Unassembled WGS sequence"/>
</dbReference>
<proteinExistence type="predicted"/>
<keyword evidence="2" id="KW-1185">Reference proteome</keyword>